<protein>
    <submittedName>
        <fullName evidence="2">Uncharacterized protein</fullName>
    </submittedName>
</protein>
<dbReference type="AlphaFoldDB" id="A0A1I5CTH7"/>
<organism evidence="2 3">
    <name type="scientific">Salegentibacter flavus</name>
    <dbReference type="NCBI Taxonomy" id="287099"/>
    <lineage>
        <taxon>Bacteria</taxon>
        <taxon>Pseudomonadati</taxon>
        <taxon>Bacteroidota</taxon>
        <taxon>Flavobacteriia</taxon>
        <taxon>Flavobacteriales</taxon>
        <taxon>Flavobacteriaceae</taxon>
        <taxon>Salegentibacter</taxon>
    </lineage>
</organism>
<feature type="compositionally biased region" description="Polar residues" evidence="1">
    <location>
        <begin position="111"/>
        <end position="132"/>
    </location>
</feature>
<name>A0A1I5CTH7_9FLAO</name>
<evidence type="ECO:0000313" key="3">
    <source>
        <dbReference type="Proteomes" id="UP000199153"/>
    </source>
</evidence>
<dbReference type="OrthoDB" id="1441069at2"/>
<gene>
    <name evidence="2" type="ORF">SAMN05660413_02989</name>
</gene>
<dbReference type="RefSeq" id="WP_093411097.1">
    <property type="nucleotide sequence ID" value="NZ_FOVL01000024.1"/>
</dbReference>
<dbReference type="STRING" id="287099.SAMN05660413_02989"/>
<dbReference type="InterPro" id="IPR048012">
    <property type="entry name" value="BfmA-like_N"/>
</dbReference>
<evidence type="ECO:0000313" key="2">
    <source>
        <dbReference type="EMBL" id="SFN89961.1"/>
    </source>
</evidence>
<keyword evidence="3" id="KW-1185">Reference proteome</keyword>
<reference evidence="2 3" key="1">
    <citation type="submission" date="2016-10" db="EMBL/GenBank/DDBJ databases">
        <authorList>
            <person name="de Groot N.N."/>
        </authorList>
    </citation>
    <scope>NUCLEOTIDE SEQUENCE [LARGE SCALE GENOMIC DNA]</scope>
    <source>
        <strain evidence="2 3">DSM 17794</strain>
    </source>
</reference>
<sequence>MNSYISISLKIETAKKFKEFAKTHECSYSELLDHMIQFFIGHQLSPLADFDESLSAREEKLLKRINNAISIIRNIEKTQTQPTLAILETLMVQGPPKNAVSSYKLGDTTVSNIPEQQDSSVSSNNHIKTSPESIPEKKNFKRSNKNQNSKIPPIPHTNPQKEVELFNKEELKGILDYLVSRVKTKNPVFGKNELILDITREEFRRIEIKIKSIPDVH</sequence>
<dbReference type="NCBIfam" id="NF041200">
    <property type="entry name" value="mob_BfmA_Nterm"/>
    <property type="match status" value="1"/>
</dbReference>
<feature type="region of interest" description="Disordered" evidence="1">
    <location>
        <begin position="111"/>
        <end position="160"/>
    </location>
</feature>
<dbReference type="Proteomes" id="UP000199153">
    <property type="component" value="Unassembled WGS sequence"/>
</dbReference>
<proteinExistence type="predicted"/>
<accession>A0A1I5CTH7</accession>
<dbReference type="EMBL" id="FOVL01000024">
    <property type="protein sequence ID" value="SFN89961.1"/>
    <property type="molecule type" value="Genomic_DNA"/>
</dbReference>
<evidence type="ECO:0000256" key="1">
    <source>
        <dbReference type="SAM" id="MobiDB-lite"/>
    </source>
</evidence>